<sequence>MRFGQHHQFLEKDDVRLALINRAIAQFKFSAEQLKEPYLHKIDEHTALFLKGFGNEINLLSAFRDIYLNSRELLDLLLGRISQQTASSGNQTPKDFLPFAKRLMCGDIDHLNLEIISFLKTNINYIFHIRKIRNEIKKNPSSVEFFFNTDHFEARMSLPIDKSEYELLEHLDIANLDEAKMKSSYACVINLDIAFPEMLQFWKAAFEIQQH</sequence>
<comment type="caution">
    <text evidence="1">The sequence shown here is derived from an EMBL/GenBank/DDBJ whole genome shotgun (WGS) entry which is preliminary data.</text>
</comment>
<keyword evidence="2" id="KW-1185">Reference proteome</keyword>
<reference evidence="1 2" key="1">
    <citation type="journal article" date="2020" name="ISME J.">
        <title>Comparative genomics reveals insights into cyanobacterial evolution and habitat adaptation.</title>
        <authorList>
            <person name="Chen M.Y."/>
            <person name="Teng W.K."/>
            <person name="Zhao L."/>
            <person name="Hu C.X."/>
            <person name="Zhou Y.K."/>
            <person name="Han B.P."/>
            <person name="Song L.R."/>
            <person name="Shu W.S."/>
        </authorList>
    </citation>
    <scope>NUCLEOTIDE SEQUENCE [LARGE SCALE GENOMIC DNA]</scope>
    <source>
        <strain evidence="1 2">FACHB-391</strain>
    </source>
</reference>
<dbReference type="EMBL" id="JACJTE010000006">
    <property type="protein sequence ID" value="MBD2560686.1"/>
    <property type="molecule type" value="Genomic_DNA"/>
</dbReference>
<evidence type="ECO:0000313" key="1">
    <source>
        <dbReference type="EMBL" id="MBD2560686.1"/>
    </source>
</evidence>
<dbReference type="RefSeq" id="WP_190895152.1">
    <property type="nucleotide sequence ID" value="NZ_JACJTE010000006.1"/>
</dbReference>
<organism evidence="1 2">
    <name type="scientific">Nostoc linckia FACHB-391</name>
    <dbReference type="NCBI Taxonomy" id="2692906"/>
    <lineage>
        <taxon>Bacteria</taxon>
        <taxon>Bacillati</taxon>
        <taxon>Cyanobacteriota</taxon>
        <taxon>Cyanophyceae</taxon>
        <taxon>Nostocales</taxon>
        <taxon>Nostocaceae</taxon>
        <taxon>Nostoc</taxon>
    </lineage>
</organism>
<dbReference type="Proteomes" id="UP000604661">
    <property type="component" value="Unassembled WGS sequence"/>
</dbReference>
<gene>
    <name evidence="1" type="ORF">H6G95_08660</name>
</gene>
<proteinExistence type="predicted"/>
<accession>A0ABR8ESS8</accession>
<name>A0ABR8ESS8_NOSLI</name>
<evidence type="ECO:0000313" key="2">
    <source>
        <dbReference type="Proteomes" id="UP000604661"/>
    </source>
</evidence>
<protein>
    <submittedName>
        <fullName evidence="1">Uncharacterized protein</fullName>
    </submittedName>
</protein>